<evidence type="ECO:0000313" key="1">
    <source>
        <dbReference type="EMBL" id="EDM80836.1"/>
    </source>
</evidence>
<organism evidence="1 2">
    <name type="scientific">Plesiocystis pacifica SIR-1</name>
    <dbReference type="NCBI Taxonomy" id="391625"/>
    <lineage>
        <taxon>Bacteria</taxon>
        <taxon>Pseudomonadati</taxon>
        <taxon>Myxococcota</taxon>
        <taxon>Polyangia</taxon>
        <taxon>Nannocystales</taxon>
        <taxon>Nannocystaceae</taxon>
        <taxon>Plesiocystis</taxon>
    </lineage>
</organism>
<protein>
    <submittedName>
        <fullName evidence="1">Uncharacterized protein</fullName>
    </submittedName>
</protein>
<sequence>MSNEHGVKTLGKVGSGDSASLHLAIWGLAEKSSVPAALEEILAARESRGLRVPVVTLLMRHRKDGKWVERAVRWLSARGRRVVVRTRVVLPRELVNALVDAHGLEGAGAVVELELAHHKLSVQRALLGPQAESPSALLLQAQHLETLELPVIARLAPLMPGIHDQGNGFMPLLRTVAAADLDRVVLEVGRLHGAQVTKIVDVSRELSAAGLLELGRAYAVDAMVLLGAAPLPEGQRESVFRLRPRRTRALLHGLESLAREAGLEVVREGGAGGDGLAYAGLARGGAEAIAAGYESVMGRDLFEGLEL</sequence>
<accession>A6FZN0</accession>
<dbReference type="EMBL" id="ABCS01000007">
    <property type="protein sequence ID" value="EDM80836.1"/>
    <property type="molecule type" value="Genomic_DNA"/>
</dbReference>
<reference evidence="1 2" key="1">
    <citation type="submission" date="2007-06" db="EMBL/GenBank/DDBJ databases">
        <authorList>
            <person name="Shimkets L."/>
            <person name="Ferriera S."/>
            <person name="Johnson J."/>
            <person name="Kravitz S."/>
            <person name="Beeson K."/>
            <person name="Sutton G."/>
            <person name="Rogers Y.-H."/>
            <person name="Friedman R."/>
            <person name="Frazier M."/>
            <person name="Venter J.C."/>
        </authorList>
    </citation>
    <scope>NUCLEOTIDE SEQUENCE [LARGE SCALE GENOMIC DNA]</scope>
    <source>
        <strain evidence="1 2">SIR-1</strain>
    </source>
</reference>
<evidence type="ECO:0000313" key="2">
    <source>
        <dbReference type="Proteomes" id="UP000005801"/>
    </source>
</evidence>
<dbReference type="RefSeq" id="WP_006969929.1">
    <property type="nucleotide sequence ID" value="NZ_ABCS01000007.1"/>
</dbReference>
<keyword evidence="2" id="KW-1185">Reference proteome</keyword>
<comment type="caution">
    <text evidence="1">The sequence shown here is derived from an EMBL/GenBank/DDBJ whole genome shotgun (WGS) entry which is preliminary data.</text>
</comment>
<dbReference type="Proteomes" id="UP000005801">
    <property type="component" value="Unassembled WGS sequence"/>
</dbReference>
<dbReference type="OrthoDB" id="5505217at2"/>
<gene>
    <name evidence="1" type="ORF">PPSIR1_28038</name>
</gene>
<dbReference type="AlphaFoldDB" id="A6FZN0"/>
<dbReference type="STRING" id="391625.PPSIR1_28038"/>
<name>A6FZN0_9BACT</name>
<proteinExistence type="predicted"/>